<reference evidence="1 2" key="1">
    <citation type="submission" date="2024-09" db="EMBL/GenBank/DDBJ databases">
        <authorList>
            <person name="Sun Q."/>
            <person name="Mori K."/>
        </authorList>
    </citation>
    <scope>NUCLEOTIDE SEQUENCE [LARGE SCALE GENOMIC DNA]</scope>
    <source>
        <strain evidence="1 2">TBRC 7907</strain>
    </source>
</reference>
<gene>
    <name evidence="1" type="ORF">ACFFQA_06365</name>
</gene>
<organism evidence="1 2">
    <name type="scientific">Allokutzneria oryzae</name>
    <dbReference type="NCBI Taxonomy" id="1378989"/>
    <lineage>
        <taxon>Bacteria</taxon>
        <taxon>Bacillati</taxon>
        <taxon>Actinomycetota</taxon>
        <taxon>Actinomycetes</taxon>
        <taxon>Pseudonocardiales</taxon>
        <taxon>Pseudonocardiaceae</taxon>
        <taxon>Allokutzneria</taxon>
    </lineage>
</organism>
<keyword evidence="2" id="KW-1185">Reference proteome</keyword>
<dbReference type="Proteomes" id="UP001589693">
    <property type="component" value="Unassembled WGS sequence"/>
</dbReference>
<dbReference type="RefSeq" id="WP_377850698.1">
    <property type="nucleotide sequence ID" value="NZ_JBHLZU010000005.1"/>
</dbReference>
<proteinExistence type="predicted"/>
<accession>A0ABV5ZRP7</accession>
<sequence length="234" mass="26068">MSNHLSLTVTTPKDSAWGETELRVLVDGEDVAGACFDAGPNHDPDHVLGPGCRLLPGSEPRRVRIAEAECVAECCGALSVLIRREGEQIVWYDWENTSDRGEVPAEFRFDAAQYEAELTRAERDRSWEWPARVVARLVRAELQDDPNLLGRWDSSMCFVFAKEHHIDVTFFTPPPARGDHYHLSRIVAVTDEPAEAQAERFLTALRAVDPREDAMILGGSAGAGALRGVKYRDR</sequence>
<evidence type="ECO:0000313" key="2">
    <source>
        <dbReference type="Proteomes" id="UP001589693"/>
    </source>
</evidence>
<evidence type="ECO:0000313" key="1">
    <source>
        <dbReference type="EMBL" id="MFB9903557.1"/>
    </source>
</evidence>
<comment type="caution">
    <text evidence="1">The sequence shown here is derived from an EMBL/GenBank/DDBJ whole genome shotgun (WGS) entry which is preliminary data.</text>
</comment>
<protein>
    <submittedName>
        <fullName evidence="1">Uncharacterized protein</fullName>
    </submittedName>
</protein>
<name>A0ABV5ZRP7_9PSEU</name>
<dbReference type="EMBL" id="JBHLZU010000005">
    <property type="protein sequence ID" value="MFB9903557.1"/>
    <property type="molecule type" value="Genomic_DNA"/>
</dbReference>